<dbReference type="Proteomes" id="UP000366051">
    <property type="component" value="Chromosome"/>
</dbReference>
<evidence type="ECO:0000313" key="1">
    <source>
        <dbReference type="EMBL" id="QGG48073.1"/>
    </source>
</evidence>
<dbReference type="NCBIfam" id="TIGR01987">
    <property type="entry name" value="HI0074"/>
    <property type="match status" value="1"/>
</dbReference>
<proteinExistence type="predicted"/>
<protein>
    <submittedName>
        <fullName evidence="1">Nucleotidyltransferase, putative</fullName>
        <ecNumber evidence="1">2.7.7.-</ecNumber>
    </submittedName>
</protein>
<evidence type="ECO:0000313" key="2">
    <source>
        <dbReference type="Proteomes" id="UP000366051"/>
    </source>
</evidence>
<accession>A0A5Q2N2G7</accession>
<keyword evidence="1" id="KW-0548">Nucleotidyltransferase</keyword>
<dbReference type="KEGG" id="hcv:FTV88_1975"/>
<name>A0A5Q2N2G7_9FIRM</name>
<dbReference type="EC" id="2.7.7.-" evidence="1"/>
<keyword evidence="1" id="KW-0808">Transferase</keyword>
<dbReference type="InterPro" id="IPR010235">
    <property type="entry name" value="HepT"/>
</dbReference>
<keyword evidence="2" id="KW-1185">Reference proteome</keyword>
<dbReference type="SUPFAM" id="SSF81593">
    <property type="entry name" value="Nucleotidyltransferase substrate binding subunit/domain"/>
    <property type="match status" value="1"/>
</dbReference>
<reference evidence="2" key="1">
    <citation type="submission" date="2019-11" db="EMBL/GenBank/DDBJ databases">
        <title>Genome sequence of Heliorestis convoluta strain HH, an alkaliphilic and minimalistic phototrophic bacterium from a soda lake in Egypt.</title>
        <authorList>
            <person name="Dewey E.D."/>
            <person name="Stokes L.M."/>
            <person name="Burchell B.M."/>
            <person name="Shaffer K.N."/>
            <person name="Huntington A.M."/>
            <person name="Baker J.M."/>
            <person name="Nadendla S."/>
            <person name="Giglio M.G."/>
            <person name="Touchman J.W."/>
            <person name="Blankenship R.E."/>
            <person name="Madigan M.T."/>
            <person name="Sattley W.M."/>
        </authorList>
    </citation>
    <scope>NUCLEOTIDE SEQUENCE [LARGE SCALE GENOMIC DNA]</scope>
    <source>
        <strain evidence="2">HH</strain>
    </source>
</reference>
<dbReference type="AlphaFoldDB" id="A0A5Q2N2G7"/>
<dbReference type="Pfam" id="PF08780">
    <property type="entry name" value="NTase_sub_bind"/>
    <property type="match status" value="1"/>
</dbReference>
<dbReference type="EMBL" id="CP045875">
    <property type="protein sequence ID" value="QGG48073.1"/>
    <property type="molecule type" value="Genomic_DNA"/>
</dbReference>
<organism evidence="1 2">
    <name type="scientific">Heliorestis convoluta</name>
    <dbReference type="NCBI Taxonomy" id="356322"/>
    <lineage>
        <taxon>Bacteria</taxon>
        <taxon>Bacillati</taxon>
        <taxon>Bacillota</taxon>
        <taxon>Clostridia</taxon>
        <taxon>Eubacteriales</taxon>
        <taxon>Heliobacteriaceae</taxon>
        <taxon>Heliorestis</taxon>
    </lineage>
</organism>
<dbReference type="GO" id="GO:0016779">
    <property type="term" value="F:nucleotidyltransferase activity"/>
    <property type="evidence" value="ECO:0007669"/>
    <property type="project" value="UniProtKB-KW"/>
</dbReference>
<gene>
    <name evidence="1" type="ORF">FTV88_1975</name>
</gene>
<dbReference type="Gene3D" id="1.20.120.330">
    <property type="entry name" value="Nucleotidyltransferases domain 2"/>
    <property type="match status" value="1"/>
</dbReference>
<sequence>MTRDLLDLSSLRKAVASLERALNFAQVRLANNNISLDEKEVIQAGVIQNFEFTYELCWKFMKRWLELNLMPGLLDGATRKELFRHAVEQKLISDFSIWVKYHELRNTTSHTYNREVADEIYGMSKVFLEDALYLLKSLEVRND</sequence>